<dbReference type="Pfam" id="PF00089">
    <property type="entry name" value="Trypsin"/>
    <property type="match status" value="1"/>
</dbReference>
<dbReference type="GO" id="GO:0005576">
    <property type="term" value="C:extracellular region"/>
    <property type="evidence" value="ECO:0007669"/>
    <property type="project" value="UniProtKB-SubCell"/>
</dbReference>
<evidence type="ECO:0000256" key="7">
    <source>
        <dbReference type="ARBA" id="ARBA00023145"/>
    </source>
</evidence>
<keyword evidence="8" id="KW-1015">Disulfide bond</keyword>
<name>A0A6P4FCG2_DRORH</name>
<evidence type="ECO:0000256" key="3">
    <source>
        <dbReference type="ARBA" id="ARBA00022670"/>
    </source>
</evidence>
<dbReference type="PRINTS" id="PR00722">
    <property type="entry name" value="CHYMOTRYPSIN"/>
</dbReference>
<keyword evidence="6 10" id="KW-0720">Serine protease</keyword>
<comment type="subcellular location">
    <subcellularLocation>
        <location evidence="1">Secreted</location>
    </subcellularLocation>
</comment>
<keyword evidence="7" id="KW-0865">Zymogen</keyword>
<accession>A0A6P4FCG2</accession>
<evidence type="ECO:0000256" key="2">
    <source>
        <dbReference type="ARBA" id="ARBA00022525"/>
    </source>
</evidence>
<dbReference type="SUPFAM" id="SSF50494">
    <property type="entry name" value="Trypsin-like serine proteases"/>
    <property type="match status" value="1"/>
</dbReference>
<dbReference type="InterPro" id="IPR001314">
    <property type="entry name" value="Peptidase_S1A"/>
</dbReference>
<evidence type="ECO:0000256" key="5">
    <source>
        <dbReference type="ARBA" id="ARBA00022801"/>
    </source>
</evidence>
<reference evidence="13" key="1">
    <citation type="submission" date="2025-08" db="UniProtKB">
        <authorList>
            <consortium name="RefSeq"/>
        </authorList>
    </citation>
    <scope>IDENTIFICATION</scope>
</reference>
<keyword evidence="4 11" id="KW-0732">Signal</keyword>
<dbReference type="RefSeq" id="XP_016988125.1">
    <property type="nucleotide sequence ID" value="XM_017132636.1"/>
</dbReference>
<comment type="similarity">
    <text evidence="9">Belongs to the peptidase S1 family. CLIP subfamily.</text>
</comment>
<dbReference type="InterPro" id="IPR009003">
    <property type="entry name" value="Peptidase_S1_PA"/>
</dbReference>
<evidence type="ECO:0000256" key="6">
    <source>
        <dbReference type="ARBA" id="ARBA00022825"/>
    </source>
</evidence>
<dbReference type="SMART" id="SM00020">
    <property type="entry name" value="Tryp_SPc"/>
    <property type="match status" value="1"/>
</dbReference>
<dbReference type="FunFam" id="2.40.10.10:FF:000146">
    <property type="entry name" value="Serine protease 53"/>
    <property type="match status" value="1"/>
</dbReference>
<organism evidence="13">
    <name type="scientific">Drosophila rhopaloa</name>
    <name type="common">Fruit fly</name>
    <dbReference type="NCBI Taxonomy" id="1041015"/>
    <lineage>
        <taxon>Eukaryota</taxon>
        <taxon>Metazoa</taxon>
        <taxon>Ecdysozoa</taxon>
        <taxon>Arthropoda</taxon>
        <taxon>Hexapoda</taxon>
        <taxon>Insecta</taxon>
        <taxon>Pterygota</taxon>
        <taxon>Neoptera</taxon>
        <taxon>Endopterygota</taxon>
        <taxon>Diptera</taxon>
        <taxon>Brachycera</taxon>
        <taxon>Muscomorpha</taxon>
        <taxon>Ephydroidea</taxon>
        <taxon>Drosophilidae</taxon>
        <taxon>Drosophila</taxon>
        <taxon>Sophophora</taxon>
    </lineage>
</organism>
<gene>
    <name evidence="13" type="primary">LOC108050778</name>
</gene>
<evidence type="ECO:0000256" key="11">
    <source>
        <dbReference type="SAM" id="SignalP"/>
    </source>
</evidence>
<protein>
    <submittedName>
        <fullName evidence="13">Kallikrein-6</fullName>
    </submittedName>
</protein>
<evidence type="ECO:0000313" key="13">
    <source>
        <dbReference type="RefSeq" id="XP_016988125.1"/>
    </source>
</evidence>
<dbReference type="PROSITE" id="PS50240">
    <property type="entry name" value="TRYPSIN_DOM"/>
    <property type="match status" value="1"/>
</dbReference>
<evidence type="ECO:0000256" key="8">
    <source>
        <dbReference type="ARBA" id="ARBA00023157"/>
    </source>
</evidence>
<evidence type="ECO:0000259" key="12">
    <source>
        <dbReference type="PROSITE" id="PS50240"/>
    </source>
</evidence>
<dbReference type="InterPro" id="IPR033116">
    <property type="entry name" value="TRYPSIN_SER"/>
</dbReference>
<dbReference type="PROSITE" id="PS00134">
    <property type="entry name" value="TRYPSIN_HIS"/>
    <property type="match status" value="1"/>
</dbReference>
<feature type="domain" description="Peptidase S1" evidence="12">
    <location>
        <begin position="34"/>
        <end position="274"/>
    </location>
</feature>
<dbReference type="OrthoDB" id="547031at2759"/>
<evidence type="ECO:0000256" key="10">
    <source>
        <dbReference type="RuleBase" id="RU363034"/>
    </source>
</evidence>
<keyword evidence="5 10" id="KW-0378">Hydrolase</keyword>
<dbReference type="Gene3D" id="2.40.10.10">
    <property type="entry name" value="Trypsin-like serine proteases"/>
    <property type="match status" value="2"/>
</dbReference>
<proteinExistence type="inferred from homology"/>
<dbReference type="InterPro" id="IPR001254">
    <property type="entry name" value="Trypsin_dom"/>
</dbReference>
<feature type="chain" id="PRO_5027952405" evidence="11">
    <location>
        <begin position="18"/>
        <end position="285"/>
    </location>
</feature>
<evidence type="ECO:0000256" key="1">
    <source>
        <dbReference type="ARBA" id="ARBA00004613"/>
    </source>
</evidence>
<dbReference type="PROSITE" id="PS00135">
    <property type="entry name" value="TRYPSIN_SER"/>
    <property type="match status" value="1"/>
</dbReference>
<feature type="signal peptide" evidence="11">
    <location>
        <begin position="1"/>
        <end position="17"/>
    </location>
</feature>
<dbReference type="CDD" id="cd00190">
    <property type="entry name" value="Tryp_SPc"/>
    <property type="match status" value="1"/>
</dbReference>
<dbReference type="InterPro" id="IPR018114">
    <property type="entry name" value="TRYPSIN_HIS"/>
</dbReference>
<dbReference type="GO" id="GO:0004252">
    <property type="term" value="F:serine-type endopeptidase activity"/>
    <property type="evidence" value="ECO:0007669"/>
    <property type="project" value="InterPro"/>
</dbReference>
<evidence type="ECO:0000256" key="4">
    <source>
        <dbReference type="ARBA" id="ARBA00022729"/>
    </source>
</evidence>
<dbReference type="AlphaFoldDB" id="A0A6P4FCG2"/>
<dbReference type="PANTHER" id="PTHR24256">
    <property type="entry name" value="TRYPTASE-RELATED"/>
    <property type="match status" value="1"/>
</dbReference>
<sequence length="285" mass="32172">MKLLLACLMLAIRGSFPQKLLDPNCVESPSGEQIYGGENADLLRHPWMVQIIQAGYHMCGGSLITSQFILTAAHCNSQLPIKVLLGGHIRGNPQYTCTELQCKLISKEIDVADMFVHPHYLEYHQHDIALILMAESVLFNAHIRPICMMQSSDVKRHSHSLRYVKEFKVTGWGKTESSESSSRLILAYLYHLDRKFCSERFMRTIGWPHICAYNRLSSTCIGDSGGPLSAEMTWSGKKRPFLFGLTSYGALGCLGPTVFTNVLPYTDWIEDTIQKHFQRTAILFV</sequence>
<dbReference type="InterPro" id="IPR043504">
    <property type="entry name" value="Peptidase_S1_PA_chymotrypsin"/>
</dbReference>
<dbReference type="InterPro" id="IPR051487">
    <property type="entry name" value="Ser/Thr_Proteases_Immune/Dev"/>
</dbReference>
<dbReference type="GO" id="GO:0006508">
    <property type="term" value="P:proteolysis"/>
    <property type="evidence" value="ECO:0007669"/>
    <property type="project" value="UniProtKB-KW"/>
</dbReference>
<keyword evidence="3 10" id="KW-0645">Protease</keyword>
<keyword evidence="2" id="KW-0964">Secreted</keyword>
<evidence type="ECO:0000256" key="9">
    <source>
        <dbReference type="ARBA" id="ARBA00024195"/>
    </source>
</evidence>